<sequence length="407" mass="42629">MGGNDTFIIDQYVYDISISGSNGAGENENDFIDVIQLWTSAQFNYIRAIDALTFASPNAATTLTYNANSYFGVSQVVGSTAGVDTIVFTSASEQVDLDISKTVFSRWDRANQTITVSLNTDATKVLDDRFVGSAAGERVTAGNGRDLLYGNAGDDYLDGGEGIDVLDGGDGNDTLIGGDDRGRDGPNILKGGNGNDVYKFNEKVDIVIDTGGLDSRMVSKNSTLSAKDKFEGLAADDTLTKAINLTGNAKANLLLGHGGKNSMKGMNGNDILEGRAGNDQLDGGAGNDKLYGGLGKDKLIGGAGRDTFYFDTDLGGSNVDRITGFSTKDDRIALDTEIFTALSGGKLAASAFYIGSKAKDAADRIIYNKSTGALSYDADGSGTAFGAIKFATLDKNLKMAASDFILV</sequence>
<name>A0ABS0Y122_9HYPH</name>
<evidence type="ECO:0008006" key="5">
    <source>
        <dbReference type="Google" id="ProtNLM"/>
    </source>
</evidence>
<dbReference type="PRINTS" id="PR00313">
    <property type="entry name" value="CABNDNGRPT"/>
</dbReference>
<evidence type="ECO:0000256" key="2">
    <source>
        <dbReference type="ARBA" id="ARBA00022525"/>
    </source>
</evidence>
<keyword evidence="4" id="KW-1185">Reference proteome</keyword>
<proteinExistence type="predicted"/>
<dbReference type="Pfam" id="PF00353">
    <property type="entry name" value="HemolysinCabind"/>
    <property type="match status" value="3"/>
</dbReference>
<dbReference type="PROSITE" id="PS00330">
    <property type="entry name" value="HEMOLYSIN_CALCIUM"/>
    <property type="match status" value="5"/>
</dbReference>
<dbReference type="Proteomes" id="UP000620670">
    <property type="component" value="Unassembled WGS sequence"/>
</dbReference>
<evidence type="ECO:0000256" key="1">
    <source>
        <dbReference type="ARBA" id="ARBA00004613"/>
    </source>
</evidence>
<dbReference type="InterPro" id="IPR001343">
    <property type="entry name" value="Hemolysn_Ca-bd"/>
</dbReference>
<keyword evidence="2" id="KW-0964">Secreted</keyword>
<dbReference type="SUPFAM" id="SSF51120">
    <property type="entry name" value="beta-Roll"/>
    <property type="match status" value="2"/>
</dbReference>
<reference evidence="4" key="1">
    <citation type="submission" date="2020-12" db="EMBL/GenBank/DDBJ databases">
        <title>Hymenobacter sp.</title>
        <authorList>
            <person name="Kim M.K."/>
        </authorList>
    </citation>
    <scope>NUCLEOTIDE SEQUENCE [LARGE SCALE GENOMIC DNA]</scope>
    <source>
        <strain evidence="4">BT325</strain>
    </source>
</reference>
<evidence type="ECO:0000313" key="4">
    <source>
        <dbReference type="Proteomes" id="UP000620670"/>
    </source>
</evidence>
<dbReference type="PANTHER" id="PTHR38340">
    <property type="entry name" value="S-LAYER PROTEIN"/>
    <property type="match status" value="1"/>
</dbReference>
<protein>
    <recommendedName>
        <fullName evidence="5">Calcium-binding protein</fullName>
    </recommendedName>
</protein>
<dbReference type="EMBL" id="JAELXT010000007">
    <property type="protein sequence ID" value="MBJ6125645.1"/>
    <property type="molecule type" value="Genomic_DNA"/>
</dbReference>
<accession>A0ABS0Y122</accession>
<dbReference type="Gene3D" id="2.150.10.10">
    <property type="entry name" value="Serralysin-like metalloprotease, C-terminal"/>
    <property type="match status" value="2"/>
</dbReference>
<organism evidence="3 4">
    <name type="scientific">Microvirga splendida</name>
    <dbReference type="NCBI Taxonomy" id="2795727"/>
    <lineage>
        <taxon>Bacteria</taxon>
        <taxon>Pseudomonadati</taxon>
        <taxon>Pseudomonadota</taxon>
        <taxon>Alphaproteobacteria</taxon>
        <taxon>Hyphomicrobiales</taxon>
        <taxon>Methylobacteriaceae</taxon>
        <taxon>Microvirga</taxon>
    </lineage>
</organism>
<dbReference type="InterPro" id="IPR050557">
    <property type="entry name" value="RTX_toxin/Mannuronan_C5-epim"/>
</dbReference>
<dbReference type="InterPro" id="IPR011049">
    <property type="entry name" value="Serralysin-like_metalloprot_C"/>
</dbReference>
<dbReference type="PANTHER" id="PTHR38340:SF1">
    <property type="entry name" value="S-LAYER PROTEIN"/>
    <property type="match status" value="1"/>
</dbReference>
<gene>
    <name evidence="3" type="ORF">JAO75_09545</name>
</gene>
<dbReference type="RefSeq" id="WP_199048629.1">
    <property type="nucleotide sequence ID" value="NZ_JAELXT010000007.1"/>
</dbReference>
<dbReference type="InterPro" id="IPR018511">
    <property type="entry name" value="Hemolysin-typ_Ca-bd_CS"/>
</dbReference>
<comment type="subcellular location">
    <subcellularLocation>
        <location evidence="1">Secreted</location>
    </subcellularLocation>
</comment>
<comment type="caution">
    <text evidence="3">The sequence shown here is derived from an EMBL/GenBank/DDBJ whole genome shotgun (WGS) entry which is preliminary data.</text>
</comment>
<evidence type="ECO:0000313" key="3">
    <source>
        <dbReference type="EMBL" id="MBJ6125645.1"/>
    </source>
</evidence>